<keyword evidence="1" id="KW-0472">Membrane</keyword>
<dbReference type="AlphaFoldDB" id="A0A853IIA9"/>
<keyword evidence="3" id="KW-1185">Reference proteome</keyword>
<sequence>MLNNSYYSETAYRGHRIPRQRPYSKKNGILYKMQDMHTKMALRLPWGNYANINSTQIIDIGFDIAQDSRRKKPENFAEKVYWNHECLKLDNGHWLLEALTFFTALFGSRFIITAVIACCIISYLTLWITKGKSDPSFFGYFICVLIFLHILFYYLAPTLLNKLQDKLVVDRGCGFFRKTGMVRKHITGKEYFEAPFTEFDATLINMPDINGLPRYQLTLVHRYQPISFNVPIGLEGVLDGRFRLADWDTLQRFMDISQPLPDIPQLEPFRALDPVTAEYDKAGKRGRPDDYWANLSHDDWFKNHEPELRKAITSFHWQGLKDYMAGKVPGREEEDQIARRRWCSMKWKG</sequence>
<evidence type="ECO:0000313" key="3">
    <source>
        <dbReference type="Proteomes" id="UP000569732"/>
    </source>
</evidence>
<evidence type="ECO:0000313" key="2">
    <source>
        <dbReference type="EMBL" id="NYZ69137.1"/>
    </source>
</evidence>
<accession>A0A853IIA9</accession>
<reference evidence="2 3" key="1">
    <citation type="submission" date="2020-07" db="EMBL/GenBank/DDBJ databases">
        <title>Endozoicomonas sp. nov., isolated from sediment.</title>
        <authorList>
            <person name="Gu T."/>
        </authorList>
    </citation>
    <scope>NUCLEOTIDE SEQUENCE [LARGE SCALE GENOMIC DNA]</scope>
    <source>
        <strain evidence="2 3">SM1973</strain>
    </source>
</reference>
<keyword evidence="1" id="KW-0812">Transmembrane</keyword>
<protein>
    <submittedName>
        <fullName evidence="2">Uncharacterized protein</fullName>
    </submittedName>
</protein>
<proteinExistence type="predicted"/>
<feature type="transmembrane region" description="Helical" evidence="1">
    <location>
        <begin position="137"/>
        <end position="156"/>
    </location>
</feature>
<name>A0A853IIA9_9GAMM</name>
<gene>
    <name evidence="2" type="ORF">H0A36_24255</name>
</gene>
<dbReference type="Proteomes" id="UP000569732">
    <property type="component" value="Unassembled WGS sequence"/>
</dbReference>
<comment type="caution">
    <text evidence="2">The sequence shown here is derived from an EMBL/GenBank/DDBJ whole genome shotgun (WGS) entry which is preliminary data.</text>
</comment>
<evidence type="ECO:0000256" key="1">
    <source>
        <dbReference type="SAM" id="Phobius"/>
    </source>
</evidence>
<keyword evidence="1" id="KW-1133">Transmembrane helix</keyword>
<feature type="transmembrane region" description="Helical" evidence="1">
    <location>
        <begin position="98"/>
        <end position="125"/>
    </location>
</feature>
<dbReference type="EMBL" id="JACCKB010000062">
    <property type="protein sequence ID" value="NYZ69137.1"/>
    <property type="molecule type" value="Genomic_DNA"/>
</dbReference>
<organism evidence="2 3">
    <name type="scientific">Spartinivicinus marinus</name>
    <dbReference type="NCBI Taxonomy" id="2994442"/>
    <lineage>
        <taxon>Bacteria</taxon>
        <taxon>Pseudomonadati</taxon>
        <taxon>Pseudomonadota</taxon>
        <taxon>Gammaproteobacteria</taxon>
        <taxon>Oceanospirillales</taxon>
        <taxon>Zooshikellaceae</taxon>
        <taxon>Spartinivicinus</taxon>
    </lineage>
</organism>
<dbReference type="RefSeq" id="WP_180571137.1">
    <property type="nucleotide sequence ID" value="NZ_JACCKB010000062.1"/>
</dbReference>